<evidence type="ECO:0000313" key="3">
    <source>
        <dbReference type="EMBL" id="GFO12122.1"/>
    </source>
</evidence>
<dbReference type="AlphaFoldDB" id="A0AAV4AYZ6"/>
<sequence length="291" mass="33815">MMYDPIIFITILVCVFPSRAVTKADASQQNTINVDTKHFKIYEGKCFEFFTDPKSKKQYFEAQDECEKNQGFLAMPKTKKINQFLVDNLLELGIREDVFIGLNDMREEGKFRWEDGNTLVVPGFYENFAKGGVNLLHRSPESRDCVTLNPVTNIWLDIDCRRNWLQRMFGHAKRRLFICEYKNYKRTNAFCTTDATVAVGNGFINDEDDDYKRYTIPFNNNGKGDEDKDDVQSLFWENNFWWHWLVNNLKKRRIPAFEAQGTDEPLTIILKSLALSLPEVIKMAGLLAIAT</sequence>
<dbReference type="CDD" id="cd00037">
    <property type="entry name" value="CLECT"/>
    <property type="match status" value="1"/>
</dbReference>
<dbReference type="InterPro" id="IPR050801">
    <property type="entry name" value="Ca-Dep_Lectins_ImmuneDev"/>
</dbReference>
<keyword evidence="1" id="KW-0732">Signal</keyword>
<dbReference type="InterPro" id="IPR016186">
    <property type="entry name" value="C-type_lectin-like/link_sf"/>
</dbReference>
<comment type="caution">
    <text evidence="3">The sequence shown here is derived from an EMBL/GenBank/DDBJ whole genome shotgun (WGS) entry which is preliminary data.</text>
</comment>
<reference evidence="3 4" key="1">
    <citation type="journal article" date="2021" name="Elife">
        <title>Chloroplast acquisition without the gene transfer in kleptoplastic sea slugs, Plakobranchus ocellatus.</title>
        <authorList>
            <person name="Maeda T."/>
            <person name="Takahashi S."/>
            <person name="Yoshida T."/>
            <person name="Shimamura S."/>
            <person name="Takaki Y."/>
            <person name="Nagai Y."/>
            <person name="Toyoda A."/>
            <person name="Suzuki Y."/>
            <person name="Arimoto A."/>
            <person name="Ishii H."/>
            <person name="Satoh N."/>
            <person name="Nishiyama T."/>
            <person name="Hasebe M."/>
            <person name="Maruyama T."/>
            <person name="Minagawa J."/>
            <person name="Obokata J."/>
            <person name="Shigenobu S."/>
        </authorList>
    </citation>
    <scope>NUCLEOTIDE SEQUENCE [LARGE SCALE GENOMIC DNA]</scope>
</reference>
<organism evidence="3 4">
    <name type="scientific">Plakobranchus ocellatus</name>
    <dbReference type="NCBI Taxonomy" id="259542"/>
    <lineage>
        <taxon>Eukaryota</taxon>
        <taxon>Metazoa</taxon>
        <taxon>Spiralia</taxon>
        <taxon>Lophotrochozoa</taxon>
        <taxon>Mollusca</taxon>
        <taxon>Gastropoda</taxon>
        <taxon>Heterobranchia</taxon>
        <taxon>Euthyneura</taxon>
        <taxon>Panpulmonata</taxon>
        <taxon>Sacoglossa</taxon>
        <taxon>Placobranchoidea</taxon>
        <taxon>Plakobranchidae</taxon>
        <taxon>Plakobranchus</taxon>
    </lineage>
</organism>
<proteinExistence type="predicted"/>
<dbReference type="Proteomes" id="UP000735302">
    <property type="component" value="Unassembled WGS sequence"/>
</dbReference>
<dbReference type="EMBL" id="BLXT01004371">
    <property type="protein sequence ID" value="GFO12122.1"/>
    <property type="molecule type" value="Genomic_DNA"/>
</dbReference>
<dbReference type="PANTHER" id="PTHR22801">
    <property type="entry name" value="LITHOSTATHINE"/>
    <property type="match status" value="1"/>
</dbReference>
<dbReference type="PANTHER" id="PTHR22801:SF63">
    <property type="entry name" value="C-TYPE LECTIN DOMAIN-CONTAINING PROTEIN"/>
    <property type="match status" value="1"/>
</dbReference>
<accession>A0AAV4AYZ6</accession>
<evidence type="ECO:0000259" key="2">
    <source>
        <dbReference type="PROSITE" id="PS50041"/>
    </source>
</evidence>
<feature type="domain" description="C-type lectin" evidence="2">
    <location>
        <begin position="42"/>
        <end position="162"/>
    </location>
</feature>
<dbReference type="Gene3D" id="3.10.100.10">
    <property type="entry name" value="Mannose-Binding Protein A, subunit A"/>
    <property type="match status" value="1"/>
</dbReference>
<dbReference type="Pfam" id="PF00059">
    <property type="entry name" value="Lectin_C"/>
    <property type="match status" value="1"/>
</dbReference>
<feature type="signal peptide" evidence="1">
    <location>
        <begin position="1"/>
        <end position="20"/>
    </location>
</feature>
<dbReference type="SMART" id="SM00034">
    <property type="entry name" value="CLECT"/>
    <property type="match status" value="1"/>
</dbReference>
<dbReference type="InterPro" id="IPR016187">
    <property type="entry name" value="CTDL_fold"/>
</dbReference>
<feature type="chain" id="PRO_5043539781" evidence="1">
    <location>
        <begin position="21"/>
        <end position="291"/>
    </location>
</feature>
<dbReference type="PROSITE" id="PS50041">
    <property type="entry name" value="C_TYPE_LECTIN_2"/>
    <property type="match status" value="1"/>
</dbReference>
<evidence type="ECO:0000256" key="1">
    <source>
        <dbReference type="SAM" id="SignalP"/>
    </source>
</evidence>
<name>A0AAV4AYZ6_9GAST</name>
<dbReference type="SUPFAM" id="SSF56436">
    <property type="entry name" value="C-type lectin-like"/>
    <property type="match status" value="1"/>
</dbReference>
<gene>
    <name evidence="3" type="ORF">PoB_003862700</name>
</gene>
<keyword evidence="4" id="KW-1185">Reference proteome</keyword>
<protein>
    <submittedName>
        <fullName evidence="3">Collectin-11</fullName>
    </submittedName>
</protein>
<evidence type="ECO:0000313" key="4">
    <source>
        <dbReference type="Proteomes" id="UP000735302"/>
    </source>
</evidence>
<dbReference type="InterPro" id="IPR001304">
    <property type="entry name" value="C-type_lectin-like"/>
</dbReference>